<sequence length="112" mass="13156">MRVLVLGWGFTFDFEQPEEKEKVVPPRVRIPVKFKKTIEIPDSPPPEIMGHLGKGNGKAEDVGQSWSLRTWCYPILDTRRLLRYIPTMKIWVPRSHPVLSLRLHWRPKSPRC</sequence>
<dbReference type="Proteomes" id="UP000027456">
    <property type="component" value="Unassembled WGS sequence"/>
</dbReference>
<evidence type="ECO:0000313" key="2">
    <source>
        <dbReference type="Proteomes" id="UP000027456"/>
    </source>
</evidence>
<reference evidence="1 2" key="1">
    <citation type="submission" date="2013-12" db="EMBL/GenBank/DDBJ databases">
        <authorList>
            <person name="Cubeta M."/>
            <person name="Pakala S."/>
            <person name="Fedorova N."/>
            <person name="Thomas E."/>
            <person name="Dean R."/>
            <person name="Jabaji S."/>
            <person name="Neate S."/>
            <person name="Toda T."/>
            <person name="Tavantzis S."/>
            <person name="Vilgalys R."/>
            <person name="Bharathan N."/>
            <person name="Pakala S."/>
            <person name="Losada L.S."/>
            <person name="Zafar N."/>
            <person name="Nierman W."/>
        </authorList>
    </citation>
    <scope>NUCLEOTIDE SEQUENCE [LARGE SCALE GENOMIC DNA]</scope>
    <source>
        <strain evidence="1 2">123E</strain>
    </source>
</reference>
<organism evidence="1 2">
    <name type="scientific">Rhizoctonia solani 123E</name>
    <dbReference type="NCBI Taxonomy" id="1423351"/>
    <lineage>
        <taxon>Eukaryota</taxon>
        <taxon>Fungi</taxon>
        <taxon>Dikarya</taxon>
        <taxon>Basidiomycota</taxon>
        <taxon>Agaricomycotina</taxon>
        <taxon>Agaricomycetes</taxon>
        <taxon>Cantharellales</taxon>
        <taxon>Ceratobasidiaceae</taxon>
        <taxon>Rhizoctonia</taxon>
    </lineage>
</organism>
<dbReference type="HOGENOM" id="CLU_2147280_0_0_1"/>
<comment type="caution">
    <text evidence="1">The sequence shown here is derived from an EMBL/GenBank/DDBJ whole genome shotgun (WGS) entry which is preliminary data.</text>
</comment>
<protein>
    <submittedName>
        <fullName evidence="1">Uncharacterized protein</fullName>
    </submittedName>
</protein>
<accession>A0A074RLA7</accession>
<name>A0A074RLA7_9AGAM</name>
<evidence type="ECO:0000313" key="1">
    <source>
        <dbReference type="EMBL" id="KEP46120.1"/>
    </source>
</evidence>
<dbReference type="AlphaFoldDB" id="A0A074RLA7"/>
<keyword evidence="2" id="KW-1185">Reference proteome</keyword>
<proteinExistence type="predicted"/>
<gene>
    <name evidence="1" type="ORF">V565_217760</name>
</gene>
<dbReference type="EMBL" id="AZST01001275">
    <property type="protein sequence ID" value="KEP46120.1"/>
    <property type="molecule type" value="Genomic_DNA"/>
</dbReference>